<keyword evidence="7" id="KW-0648">Protein biosynthesis</keyword>
<evidence type="ECO:0000256" key="7">
    <source>
        <dbReference type="ARBA" id="ARBA00022917"/>
    </source>
</evidence>
<feature type="compositionally biased region" description="Basic and acidic residues" evidence="8">
    <location>
        <begin position="116"/>
        <end position="147"/>
    </location>
</feature>
<dbReference type="SUPFAM" id="SSF101489">
    <property type="entry name" value="Eukaryotic initiation factor 4f subunit eIF4g, eIF4e-binding domain"/>
    <property type="match status" value="1"/>
</dbReference>
<feature type="compositionally biased region" description="Basic and acidic residues" evidence="8">
    <location>
        <begin position="678"/>
        <end position="689"/>
    </location>
</feature>
<gene>
    <name evidence="10" type="primary">NDAI0H00430</name>
    <name evidence="10" type="ordered locus">NDAI_0H00430</name>
</gene>
<comment type="subcellular location">
    <subcellularLocation>
        <location evidence="1">Cytoplasm</location>
    </subcellularLocation>
</comment>
<dbReference type="InterPro" id="IPR016024">
    <property type="entry name" value="ARM-type_fold"/>
</dbReference>
<dbReference type="PANTHER" id="PTHR23253">
    <property type="entry name" value="EUKARYOTIC TRANSLATION INITIATION FACTOR 4 GAMMA"/>
    <property type="match status" value="1"/>
</dbReference>
<dbReference type="Pfam" id="PF02854">
    <property type="entry name" value="MIF4G"/>
    <property type="match status" value="1"/>
</dbReference>
<dbReference type="GO" id="GO:0003729">
    <property type="term" value="F:mRNA binding"/>
    <property type="evidence" value="ECO:0007669"/>
    <property type="project" value="TreeGrafter"/>
</dbReference>
<feature type="compositionally biased region" description="Acidic residues" evidence="8">
    <location>
        <begin position="176"/>
        <end position="186"/>
    </location>
</feature>
<proteinExistence type="inferred from homology"/>
<dbReference type="SUPFAM" id="SSF48371">
    <property type="entry name" value="ARM repeat"/>
    <property type="match status" value="1"/>
</dbReference>
<dbReference type="GO" id="GO:0016281">
    <property type="term" value="C:eukaryotic translation initiation factor 4F complex"/>
    <property type="evidence" value="ECO:0007669"/>
    <property type="project" value="TreeGrafter"/>
</dbReference>
<feature type="compositionally biased region" description="Polar residues" evidence="8">
    <location>
        <begin position="1"/>
        <end position="19"/>
    </location>
</feature>
<dbReference type="PANTHER" id="PTHR23253:SF9">
    <property type="entry name" value="EUKARYOTIC TRANSLATION INITIATION FACTOR 4 GAMMA 2"/>
    <property type="match status" value="1"/>
</dbReference>
<accession>G0WEK6</accession>
<dbReference type="GO" id="GO:0003743">
    <property type="term" value="F:translation initiation factor activity"/>
    <property type="evidence" value="ECO:0007669"/>
    <property type="project" value="UniProtKB-KW"/>
</dbReference>
<name>G0WEK6_NAUDC</name>
<protein>
    <recommendedName>
        <fullName evidence="9">MIF4G domain-containing protein</fullName>
    </recommendedName>
</protein>
<keyword evidence="5" id="KW-0597">Phosphoprotein</keyword>
<keyword evidence="11" id="KW-1185">Reference proteome</keyword>
<dbReference type="OrthoDB" id="514777at2759"/>
<feature type="compositionally biased region" description="Low complexity" evidence="8">
    <location>
        <begin position="68"/>
        <end position="81"/>
    </location>
</feature>
<feature type="compositionally biased region" description="Basic and acidic residues" evidence="8">
    <location>
        <begin position="35"/>
        <end position="44"/>
    </location>
</feature>
<reference evidence="10 11" key="1">
    <citation type="journal article" date="2011" name="Proc. Natl. Acad. Sci. U.S.A.">
        <title>Evolutionary erosion of yeast sex chromosomes by mating-type switching accidents.</title>
        <authorList>
            <person name="Gordon J.L."/>
            <person name="Armisen D."/>
            <person name="Proux-Wera E."/>
            <person name="Oheigeartaigh S.S."/>
            <person name="Byrne K.P."/>
            <person name="Wolfe K.H."/>
        </authorList>
    </citation>
    <scope>NUCLEOTIDE SEQUENCE [LARGE SCALE GENOMIC DNA]</scope>
    <source>
        <strain evidence="11">ATCC 10597 / BCRC 20456 / CBS 421 / NBRC 0211 / NRRL Y-12639</strain>
    </source>
</reference>
<dbReference type="RefSeq" id="XP_003671460.1">
    <property type="nucleotide sequence ID" value="XM_003671412.1"/>
</dbReference>
<dbReference type="Gene3D" id="1.20.970.30">
    <property type="entry name" value="eIF4G, eIF4E-binding domain"/>
    <property type="match status" value="1"/>
</dbReference>
<evidence type="ECO:0000256" key="1">
    <source>
        <dbReference type="ARBA" id="ARBA00004496"/>
    </source>
</evidence>
<dbReference type="EMBL" id="HE580274">
    <property type="protein sequence ID" value="CCD26217.1"/>
    <property type="molecule type" value="Genomic_DNA"/>
</dbReference>
<dbReference type="Gene3D" id="1.25.40.180">
    <property type="match status" value="1"/>
</dbReference>
<feature type="region of interest" description="Disordered" evidence="8">
    <location>
        <begin position="263"/>
        <end position="354"/>
    </location>
</feature>
<evidence type="ECO:0000256" key="5">
    <source>
        <dbReference type="ARBA" id="ARBA00022553"/>
    </source>
</evidence>
<evidence type="ECO:0000256" key="3">
    <source>
        <dbReference type="ARBA" id="ARBA00022490"/>
    </source>
</evidence>
<dbReference type="InterPro" id="IPR022745">
    <property type="entry name" value="eIF4G1_eIF4E-bd"/>
</dbReference>
<evidence type="ECO:0000256" key="8">
    <source>
        <dbReference type="SAM" id="MobiDB-lite"/>
    </source>
</evidence>
<dbReference type="Proteomes" id="UP000000689">
    <property type="component" value="Chromosome 8"/>
</dbReference>
<feature type="region of interest" description="Disordered" evidence="8">
    <location>
        <begin position="1"/>
        <end position="190"/>
    </location>
</feature>
<evidence type="ECO:0000256" key="4">
    <source>
        <dbReference type="ARBA" id="ARBA00022540"/>
    </source>
</evidence>
<dbReference type="GO" id="GO:0010494">
    <property type="term" value="C:cytoplasmic stress granule"/>
    <property type="evidence" value="ECO:0007669"/>
    <property type="project" value="UniProtKB-ARBA"/>
</dbReference>
<feature type="region of interest" description="Disordered" evidence="8">
    <location>
        <begin position="631"/>
        <end position="738"/>
    </location>
</feature>
<feature type="compositionally biased region" description="Basic and acidic residues" evidence="8">
    <location>
        <begin position="88"/>
        <end position="99"/>
    </location>
</feature>
<evidence type="ECO:0000259" key="9">
    <source>
        <dbReference type="SMART" id="SM00543"/>
    </source>
</evidence>
<feature type="compositionally biased region" description="Polar residues" evidence="8">
    <location>
        <begin position="690"/>
        <end position="703"/>
    </location>
</feature>
<keyword evidence="3" id="KW-0963">Cytoplasm</keyword>
<dbReference type="KEGG" id="ndi:NDAI_0H00430"/>
<dbReference type="InterPro" id="IPR003890">
    <property type="entry name" value="MIF4G-like_typ-3"/>
</dbReference>
<sequence length="738" mass="82413">MSEQPTTTTASATNGQSNPDDIRKSFIEQVKARKAALEKRRQEEAAAAAAAAAPTPAPTPETPKTETEAPASTSTTTSNVEETTDASAPKKELTFAERLKLKKQAANAASNTTAEGETKPDPAAEEPKSTATDKEETITEESKETENKGTPATEGENLDEQASTEQKETEEQASKEEEEEEEEIDDGSMTVSKLLERLKEVPPIDDIYSFKYPEGIEGPNPIYKKENVKYTYGPTFILQFKDRFKVKADKAWIQSTGSKVVIPVGMNKSNKSSREPSNRFGGRGGAGNDFRSNSMRNESRSSSKRKSRRNVDDRRSNRDRSYTSRRDRERGAEFGGAAKKDETPKEEVAPFVPSANRWVPKSRAKKSEKKMAPDGVTELLDAEDVERKMKSLLNKLTLEKFDTISTDIINIANQSKWETQGETLKIVIEQIFHKACDEPHWSSMYAQLCGKVVKELSPEISDETNEGKTGPKLILHYLVARCHTEFQKGWSDKLPTNEDGSPLEPEMMSDEYYQAAAAKRRGLGLVRLIGFLYCLNLLTGKMMFECFRRLMKDLTDNPSEETLESVVELLTTVGEQFERDSFRAGDATLEGSALLDSLFQLLDNVIETGKISNRIKFKLIDIKELREDKNWNSAKKNDGPKTISQIHEEEERARQLKASSRSNSRRTNNSMGGSNRSSRRDYGPPKVSKDNFTTTRSFSQRNNARAPPQKEEPKPAAPAATNMFSALLGNDDDDEDDE</sequence>
<dbReference type="eggNOG" id="KOG0401">
    <property type="taxonomic scope" value="Eukaryota"/>
</dbReference>
<dbReference type="STRING" id="1071378.G0WEK6"/>
<dbReference type="GeneID" id="11495748"/>
<comment type="similarity">
    <text evidence="2">Belongs to the eukaryotic initiation factor 4G family.</text>
</comment>
<evidence type="ECO:0000256" key="6">
    <source>
        <dbReference type="ARBA" id="ARBA00022884"/>
    </source>
</evidence>
<feature type="domain" description="MIF4G" evidence="9">
    <location>
        <begin position="386"/>
        <end position="629"/>
    </location>
</feature>
<dbReference type="InterPro" id="IPR036211">
    <property type="entry name" value="eIF4G_eIF4E-bd_sf"/>
</dbReference>
<dbReference type="OMA" id="IANQSQW"/>
<feature type="compositionally biased region" description="Low complexity" evidence="8">
    <location>
        <begin position="659"/>
        <end position="676"/>
    </location>
</feature>
<dbReference type="Pfam" id="PF12152">
    <property type="entry name" value="eIF_4G1"/>
    <property type="match status" value="1"/>
</dbReference>
<feature type="compositionally biased region" description="Basic and acidic residues" evidence="8">
    <location>
        <begin position="309"/>
        <end position="348"/>
    </location>
</feature>
<feature type="compositionally biased region" description="Basic and acidic residues" evidence="8">
    <location>
        <begin position="165"/>
        <end position="175"/>
    </location>
</feature>
<feature type="compositionally biased region" description="Low complexity" evidence="8">
    <location>
        <begin position="45"/>
        <end position="54"/>
    </location>
</feature>
<organism evidence="10 11">
    <name type="scientific">Naumovozyma dairenensis (strain ATCC 10597 / BCRC 20456 / CBS 421 / NBRC 0211 / NRRL Y-12639)</name>
    <name type="common">Saccharomyces dairenensis</name>
    <dbReference type="NCBI Taxonomy" id="1071378"/>
    <lineage>
        <taxon>Eukaryota</taxon>
        <taxon>Fungi</taxon>
        <taxon>Dikarya</taxon>
        <taxon>Ascomycota</taxon>
        <taxon>Saccharomycotina</taxon>
        <taxon>Saccharomycetes</taxon>
        <taxon>Saccharomycetales</taxon>
        <taxon>Saccharomycetaceae</taxon>
        <taxon>Naumovozyma</taxon>
    </lineage>
</organism>
<evidence type="ECO:0000313" key="10">
    <source>
        <dbReference type="EMBL" id="CCD26217.1"/>
    </source>
</evidence>
<keyword evidence="6" id="KW-0694">RNA-binding</keyword>
<dbReference type="SMART" id="SM00543">
    <property type="entry name" value="MIF4G"/>
    <property type="match status" value="1"/>
</dbReference>
<evidence type="ECO:0000313" key="11">
    <source>
        <dbReference type="Proteomes" id="UP000000689"/>
    </source>
</evidence>
<evidence type="ECO:0000256" key="2">
    <source>
        <dbReference type="ARBA" id="ARBA00005775"/>
    </source>
</evidence>
<keyword evidence="4" id="KW-0396">Initiation factor</keyword>
<dbReference type="FunFam" id="1.25.40.180:FF:000020">
    <property type="entry name" value="Eukaryotic translation initiation factor subunit"/>
    <property type="match status" value="1"/>
</dbReference>
<dbReference type="HOGENOM" id="CLU_006715_1_0_1"/>
<dbReference type="AlphaFoldDB" id="G0WEK6"/>